<keyword evidence="2" id="KW-1185">Reference proteome</keyword>
<gene>
    <name evidence="1" type="ORF">BUTYVIB_02367</name>
</gene>
<reference evidence="1 2" key="1">
    <citation type="submission" date="2010-02" db="EMBL/GenBank/DDBJ databases">
        <authorList>
            <person name="Weinstock G."/>
            <person name="Sodergren E."/>
            <person name="Clifton S."/>
            <person name="Fulton L."/>
            <person name="Fulton B."/>
            <person name="Courtney L."/>
            <person name="Fronick C."/>
            <person name="Harrison M."/>
            <person name="Strong C."/>
            <person name="Farmer C."/>
            <person name="Delahaunty K."/>
            <person name="Markovic C."/>
            <person name="Hall O."/>
            <person name="Minx P."/>
            <person name="Tomlinson C."/>
            <person name="Mitreva M."/>
            <person name="Nelson J."/>
            <person name="Hou S."/>
            <person name="Wollam A."/>
            <person name="Pepin K.H."/>
            <person name="Johnson M."/>
            <person name="Bhonagiri V."/>
            <person name="Zhang X."/>
            <person name="Suruliraj S."/>
            <person name="Warren W."/>
            <person name="Chinwalla A."/>
            <person name="Mardis E.R."/>
            <person name="Wilson R.K."/>
        </authorList>
    </citation>
    <scope>NUCLEOTIDE SEQUENCE [LARGE SCALE GENOMIC DNA]</scope>
    <source>
        <strain evidence="1 2">DSM 2876</strain>
    </source>
</reference>
<name>D4S2P5_9FIRM</name>
<evidence type="ECO:0000313" key="1">
    <source>
        <dbReference type="EMBL" id="EFF67500.1"/>
    </source>
</evidence>
<evidence type="ECO:0000313" key="2">
    <source>
        <dbReference type="Proteomes" id="UP000006238"/>
    </source>
</evidence>
<dbReference type="HOGENOM" id="CLU_2033750_0_0_9"/>
<proteinExistence type="predicted"/>
<comment type="caution">
    <text evidence="1">The sequence shown here is derived from an EMBL/GenBank/DDBJ whole genome shotgun (WGS) entry which is preliminary data.</text>
</comment>
<dbReference type="GeneID" id="98917525"/>
<dbReference type="AlphaFoldDB" id="D4S2P5"/>
<organism evidence="1 2">
    <name type="scientific">Eshraghiella crossota DSM 2876</name>
    <dbReference type="NCBI Taxonomy" id="511680"/>
    <lineage>
        <taxon>Bacteria</taxon>
        <taxon>Bacillati</taxon>
        <taxon>Bacillota</taxon>
        <taxon>Clostridia</taxon>
        <taxon>Lachnospirales</taxon>
        <taxon>Lachnospiraceae</taxon>
        <taxon>Eshraghiella</taxon>
    </lineage>
</organism>
<dbReference type="eggNOG" id="COG1204">
    <property type="taxonomic scope" value="Bacteria"/>
</dbReference>
<protein>
    <submittedName>
        <fullName evidence="1">Uncharacterized protein</fullName>
    </submittedName>
</protein>
<dbReference type="RefSeq" id="WP_005604475.1">
    <property type="nucleotide sequence ID" value="NZ_GG663524.1"/>
</dbReference>
<accession>D4S2P5</accession>
<sequence>MMQIIESLYNYKKSKIKNLTAERDSNYYDQAIEEAFHIYRHWFQFTVPKAFRVVDSLQRYVCEKHGKKAGSYSYFVQQLENDFLPENLSEDEVLNYIIKNKSSIIKILTPYEQERLIVCIL</sequence>
<dbReference type="Proteomes" id="UP000006238">
    <property type="component" value="Unassembled WGS sequence"/>
</dbReference>
<dbReference type="EMBL" id="ABWN01000040">
    <property type="protein sequence ID" value="EFF67500.1"/>
    <property type="molecule type" value="Genomic_DNA"/>
</dbReference>